<protein>
    <submittedName>
        <fullName evidence="1">Uncharacterized protein</fullName>
    </submittedName>
</protein>
<dbReference type="HOGENOM" id="CLU_3308993_0_0_9"/>
<dbReference type="AlphaFoldDB" id="F0EI40"/>
<comment type="caution">
    <text evidence="1">The sequence shown here is derived from an EMBL/GenBank/DDBJ whole genome shotgun (WGS) entry which is preliminary data.</text>
</comment>
<evidence type="ECO:0000313" key="2">
    <source>
        <dbReference type="Proteomes" id="UP000004835"/>
    </source>
</evidence>
<accession>F0EI40</accession>
<dbReference type="EMBL" id="AEWT01000009">
    <property type="protein sequence ID" value="EGC70348.1"/>
    <property type="molecule type" value="Genomic_DNA"/>
</dbReference>
<sequence>MGIMKEFLINLPNNEKTMSDSKGILPANPEHFVIFRKFS</sequence>
<name>F0EI40_ENTCA</name>
<proteinExistence type="predicted"/>
<organism evidence="1 2">
    <name type="scientific">Enterococcus casseliflavus ATCC 12755</name>
    <dbReference type="NCBI Taxonomy" id="888066"/>
    <lineage>
        <taxon>Bacteria</taxon>
        <taxon>Bacillati</taxon>
        <taxon>Bacillota</taxon>
        <taxon>Bacilli</taxon>
        <taxon>Lactobacillales</taxon>
        <taxon>Enterococcaceae</taxon>
        <taxon>Enterococcus</taxon>
    </lineage>
</organism>
<evidence type="ECO:0000313" key="1">
    <source>
        <dbReference type="EMBL" id="EGC70348.1"/>
    </source>
</evidence>
<dbReference type="Proteomes" id="UP000004835">
    <property type="component" value="Unassembled WGS sequence"/>
</dbReference>
<gene>
    <name evidence="1" type="ORF">HMPREF9087_1082</name>
</gene>
<reference evidence="1 2" key="1">
    <citation type="submission" date="2011-01" db="EMBL/GenBank/DDBJ databases">
        <authorList>
            <person name="Muzny D."/>
            <person name="Qin X."/>
            <person name="Deng J."/>
            <person name="Jiang H."/>
            <person name="Liu Y."/>
            <person name="Qu J."/>
            <person name="Song X.-Z."/>
            <person name="Zhang L."/>
            <person name="Thornton R."/>
            <person name="Coyle M."/>
            <person name="Francisco L."/>
            <person name="Jackson L."/>
            <person name="Javaid M."/>
            <person name="Korchina V."/>
            <person name="Kovar C."/>
            <person name="Mata R."/>
            <person name="Mathew T."/>
            <person name="Ngo R."/>
            <person name="Nguyen L."/>
            <person name="Nguyen N."/>
            <person name="Okwuonu G."/>
            <person name="Ongeri F."/>
            <person name="Pham C."/>
            <person name="Simmons D."/>
            <person name="Wilczek-Boney K."/>
            <person name="Hale W."/>
            <person name="Jakkamsetti A."/>
            <person name="Pham P."/>
            <person name="Ruth R."/>
            <person name="San Lucas F."/>
            <person name="Warren J."/>
            <person name="Zhang J."/>
            <person name="Zhao Z."/>
            <person name="Zhou C."/>
            <person name="Zhu D."/>
            <person name="Lee S."/>
            <person name="Bess C."/>
            <person name="Blankenburg K."/>
            <person name="Forbes L."/>
            <person name="Fu Q."/>
            <person name="Gubbala S."/>
            <person name="Hirani K."/>
            <person name="Jayaseelan J.C."/>
            <person name="Lara F."/>
            <person name="Munidasa M."/>
            <person name="Palculict T."/>
            <person name="Patil S."/>
            <person name="Pu L.-L."/>
            <person name="Saada N."/>
            <person name="Tang L."/>
            <person name="Weissenberger G."/>
            <person name="Zhu Y."/>
            <person name="Hemphill L."/>
            <person name="Shang Y."/>
            <person name="Youmans B."/>
            <person name="Ayvaz T."/>
            <person name="Ross M."/>
            <person name="Santibanez J."/>
            <person name="Aqrawi P."/>
            <person name="Gross S."/>
            <person name="Joshi V."/>
            <person name="Fowler G."/>
            <person name="Nazareth L."/>
            <person name="Reid J."/>
            <person name="Worley K."/>
            <person name="Petrosino J."/>
            <person name="Highlander S."/>
            <person name="Gibbs R."/>
        </authorList>
    </citation>
    <scope>NUCLEOTIDE SEQUENCE [LARGE SCALE GENOMIC DNA]</scope>
    <source>
        <strain evidence="1 2">ATCC 12755</strain>
    </source>
</reference>